<comment type="caution">
    <text evidence="1">The sequence shown here is derived from an EMBL/GenBank/DDBJ whole genome shotgun (WGS) entry which is preliminary data.</text>
</comment>
<dbReference type="Proteomes" id="UP000450676">
    <property type="component" value="Unassembled WGS sequence"/>
</dbReference>
<accession>A0A7X4HHI3</accession>
<dbReference type="AlphaFoldDB" id="A0A7X4HHI3"/>
<evidence type="ECO:0000313" key="2">
    <source>
        <dbReference type="Proteomes" id="UP000450676"/>
    </source>
</evidence>
<gene>
    <name evidence="1" type="ORF">GTP77_28930</name>
</gene>
<keyword evidence="2" id="KW-1185">Reference proteome</keyword>
<dbReference type="EMBL" id="WWCU01000069">
    <property type="protein sequence ID" value="MYN11341.1"/>
    <property type="molecule type" value="Genomic_DNA"/>
</dbReference>
<sequence length="112" mass="12383">MSAYRSVELISNSSGKRANLPARFIAEGSYFELPGETGGSQRLYLQAEACRNSSDAYCQRSYAITGDLDVFQTRLKCYAEVRNDSTTGYAGQALQGLCQDPHSRSYSFTISR</sequence>
<protein>
    <submittedName>
        <fullName evidence="1">Uncharacterized protein</fullName>
    </submittedName>
</protein>
<reference evidence="1 2" key="1">
    <citation type="submission" date="2019-12" db="EMBL/GenBank/DDBJ databases">
        <title>Novel species isolated from a subtropical stream in China.</title>
        <authorList>
            <person name="Lu H."/>
        </authorList>
    </citation>
    <scope>NUCLEOTIDE SEQUENCE [LARGE SCALE GENOMIC DNA]</scope>
    <source>
        <strain evidence="1 2">FT127W</strain>
    </source>
</reference>
<name>A0A7X4HHI3_9BURK</name>
<evidence type="ECO:0000313" key="1">
    <source>
        <dbReference type="EMBL" id="MYN11341.1"/>
    </source>
</evidence>
<dbReference type="RefSeq" id="WP_161075607.1">
    <property type="nucleotide sequence ID" value="NZ_CP086370.1"/>
</dbReference>
<proteinExistence type="predicted"/>
<organism evidence="1 2">
    <name type="scientific">Pseudoduganella aquatica</name>
    <dbReference type="NCBI Taxonomy" id="2660641"/>
    <lineage>
        <taxon>Bacteria</taxon>
        <taxon>Pseudomonadati</taxon>
        <taxon>Pseudomonadota</taxon>
        <taxon>Betaproteobacteria</taxon>
        <taxon>Burkholderiales</taxon>
        <taxon>Oxalobacteraceae</taxon>
        <taxon>Telluria group</taxon>
        <taxon>Pseudoduganella</taxon>
    </lineage>
</organism>